<dbReference type="SUPFAM" id="SSF58113">
    <property type="entry name" value="Apolipoprotein A-I"/>
    <property type="match status" value="1"/>
</dbReference>
<feature type="transmembrane region" description="Helical" evidence="2">
    <location>
        <begin position="202"/>
        <end position="219"/>
    </location>
</feature>
<name>A0A5R8K9P3_9BACT</name>
<keyword evidence="4" id="KW-1185">Reference proteome</keyword>
<evidence type="ECO:0000313" key="3">
    <source>
        <dbReference type="EMBL" id="TLD69033.1"/>
    </source>
</evidence>
<evidence type="ECO:0000256" key="2">
    <source>
        <dbReference type="SAM" id="Phobius"/>
    </source>
</evidence>
<comment type="caution">
    <text evidence="3">The sequence shown here is derived from an EMBL/GenBank/DDBJ whole genome shotgun (WGS) entry which is preliminary data.</text>
</comment>
<reference evidence="3 4" key="1">
    <citation type="submission" date="2019-05" db="EMBL/GenBank/DDBJ databases">
        <title>Verrucobacter flavum gen. nov., sp. nov. a new member of the family Verrucomicrobiaceae.</title>
        <authorList>
            <person name="Szuroczki S."/>
            <person name="Abbaszade G."/>
            <person name="Szabo A."/>
            <person name="Felfoldi T."/>
            <person name="Schumann P."/>
            <person name="Boka K."/>
            <person name="Keki Z."/>
            <person name="Toumi M."/>
            <person name="Toth E."/>
        </authorList>
    </citation>
    <scope>NUCLEOTIDE SEQUENCE [LARGE SCALE GENOMIC DNA]</scope>
    <source>
        <strain evidence="3 4">MG-N-17</strain>
    </source>
</reference>
<organism evidence="3 4">
    <name type="scientific">Phragmitibacter flavus</name>
    <dbReference type="NCBI Taxonomy" id="2576071"/>
    <lineage>
        <taxon>Bacteria</taxon>
        <taxon>Pseudomonadati</taxon>
        <taxon>Verrucomicrobiota</taxon>
        <taxon>Verrucomicrobiia</taxon>
        <taxon>Verrucomicrobiales</taxon>
        <taxon>Verrucomicrobiaceae</taxon>
        <taxon>Phragmitibacter</taxon>
    </lineage>
</organism>
<feature type="region of interest" description="Disordered" evidence="1">
    <location>
        <begin position="37"/>
        <end position="62"/>
    </location>
</feature>
<dbReference type="OrthoDB" id="197089at2"/>
<dbReference type="Gene3D" id="1.20.120.20">
    <property type="entry name" value="Apolipoprotein"/>
    <property type="match status" value="1"/>
</dbReference>
<evidence type="ECO:0000313" key="4">
    <source>
        <dbReference type="Proteomes" id="UP000306196"/>
    </source>
</evidence>
<dbReference type="AlphaFoldDB" id="A0A5R8K9P3"/>
<sequence length="222" mass="24260">MLHHLPHPVQKTFLIKTCKTVNAAHERTMNCCSVCVSPASPQTESEPRHPPVVTNPNPQLHGTTFPWQKPSDAAVLPQESKNTSHNLTTYTIMSDETQHPFEPAAETPGTDPFAAAKASAKKAAEELRAAATAKAQEFRGVASAKAQEFRGAAEQKAHEFRETAGEKAHQVKDYADKTWTDARSQALDYTAEAERYTREKPLQALLAALGVGIILGVILKKR</sequence>
<keyword evidence="2" id="KW-0812">Transmembrane</keyword>
<evidence type="ECO:0000256" key="1">
    <source>
        <dbReference type="SAM" id="MobiDB-lite"/>
    </source>
</evidence>
<dbReference type="Proteomes" id="UP000306196">
    <property type="component" value="Unassembled WGS sequence"/>
</dbReference>
<protein>
    <submittedName>
        <fullName evidence="3">DUF883 domain-containing protein</fullName>
    </submittedName>
</protein>
<accession>A0A5R8K9P3</accession>
<keyword evidence="2" id="KW-0472">Membrane</keyword>
<proteinExistence type="predicted"/>
<gene>
    <name evidence="3" type="ORF">FEM03_19380</name>
</gene>
<dbReference type="EMBL" id="VAUV01000016">
    <property type="protein sequence ID" value="TLD69033.1"/>
    <property type="molecule type" value="Genomic_DNA"/>
</dbReference>
<keyword evidence="2" id="KW-1133">Transmembrane helix</keyword>